<keyword evidence="5 9" id="KW-0520">NAD</keyword>
<dbReference type="AlphaFoldDB" id="A0A1B7XBG0"/>
<name>A0A1B7XBG0_9BACT</name>
<dbReference type="SUPFAM" id="SSF55424">
    <property type="entry name" value="FAD/NAD-linked reductases, dimerisation (C-terminal) domain"/>
    <property type="match status" value="1"/>
</dbReference>
<reference evidence="14 15" key="1">
    <citation type="submission" date="2015-01" db="EMBL/GenBank/DDBJ databases">
        <title>Desulfovibrio sp. JC271 draft genome sequence.</title>
        <authorList>
            <person name="Shivani Y."/>
            <person name="Subhash Y."/>
            <person name="Sasikala C."/>
            <person name="Ramana C.V."/>
        </authorList>
    </citation>
    <scope>NUCLEOTIDE SEQUENCE [LARGE SCALE GENOMIC DNA]</scope>
    <source>
        <strain evidence="14 15">JC271</strain>
    </source>
</reference>
<dbReference type="PATRIC" id="fig|1560234.3.peg.1089"/>
<dbReference type="Pfam" id="PF07992">
    <property type="entry name" value="Pyr_redox_2"/>
    <property type="match status" value="1"/>
</dbReference>
<sequence length="453" mass="47395">MMYDLIVVGSGPGGLKAATRAATAGLKTALVEKSDIGGTCLNWGCIPTKMFLGATAASPLLHTQVKAKTVTGSLDFSLPSLVQKKDRFIKGTRSAAEKQLISLGVDILKGTAAFSSPTAITVTNDEGSTEVTFKKLIIATGSMPSAFPGLEPDGDCVLNSSHVLTLTEAPESLIIVGAGAIGLEMGDFFSRLGTKITIVEALPNLAPSEDPDVGDTFRKILKREKWGIRTGEKVQSLKTVDGNAVLTFESGETLTADKALMAAGRTPASQELNAAAAGIECVGAGWITTDDHLLAAENIYAIGDVNGRTLLAHAADHQACYAVDHASGKTTAAYESGPMPACIYGHTEVMRVGPNTAELQKAGHTVETSTAMLVANSIAQSYGSTQGFVKVLWVENKVHGIVAIGHGVSHLVTGATIMVKQQWSLKDVHSIIWAHPTLDEALEMALIAPRKPA</sequence>
<evidence type="ECO:0000256" key="10">
    <source>
        <dbReference type="PIRSR" id="PIRSR000350-4"/>
    </source>
</evidence>
<dbReference type="STRING" id="1560234.SP90_11155"/>
<keyword evidence="15" id="KW-1185">Reference proteome</keyword>
<proteinExistence type="inferred from homology"/>
<protein>
    <submittedName>
        <fullName evidence="14">2-oxoglutarate dehydrogenase</fullName>
    </submittedName>
</protein>
<organism evidence="14 15">
    <name type="scientific">Halodesulfovibrio spirochaetisodalis</name>
    <dbReference type="NCBI Taxonomy" id="1560234"/>
    <lineage>
        <taxon>Bacteria</taxon>
        <taxon>Pseudomonadati</taxon>
        <taxon>Thermodesulfobacteriota</taxon>
        <taxon>Desulfovibrionia</taxon>
        <taxon>Desulfovibrionales</taxon>
        <taxon>Desulfovibrionaceae</taxon>
        <taxon>Halodesulfovibrio</taxon>
    </lineage>
</organism>
<dbReference type="PRINTS" id="PR00368">
    <property type="entry name" value="FADPNR"/>
</dbReference>
<evidence type="ECO:0000256" key="6">
    <source>
        <dbReference type="ARBA" id="ARBA00023157"/>
    </source>
</evidence>
<feature type="binding site" evidence="9">
    <location>
        <position position="200"/>
    </location>
    <ligand>
        <name>NAD(+)</name>
        <dbReference type="ChEBI" id="CHEBI:57540"/>
    </ligand>
</feature>
<dbReference type="OrthoDB" id="9786429at2"/>
<feature type="binding site" evidence="9">
    <location>
        <begin position="140"/>
        <end position="142"/>
    </location>
    <ligand>
        <name>FAD</name>
        <dbReference type="ChEBI" id="CHEBI:57692"/>
    </ligand>
</feature>
<keyword evidence="2 11" id="KW-0285">Flavoprotein</keyword>
<dbReference type="SUPFAM" id="SSF51905">
    <property type="entry name" value="FAD/NAD(P)-binding domain"/>
    <property type="match status" value="1"/>
</dbReference>
<dbReference type="PANTHER" id="PTHR22912">
    <property type="entry name" value="DISULFIDE OXIDOREDUCTASE"/>
    <property type="match status" value="1"/>
</dbReference>
<feature type="binding site" evidence="9">
    <location>
        <position position="264"/>
    </location>
    <ligand>
        <name>NAD(+)</name>
        <dbReference type="ChEBI" id="CHEBI:57540"/>
    </ligand>
</feature>
<feature type="domain" description="Pyridine nucleotide-disulphide oxidoreductase dimerisation" evidence="12">
    <location>
        <begin position="339"/>
        <end position="445"/>
    </location>
</feature>
<keyword evidence="4 11" id="KW-0560">Oxidoreductase</keyword>
<evidence type="ECO:0000256" key="1">
    <source>
        <dbReference type="ARBA" id="ARBA00007532"/>
    </source>
</evidence>
<evidence type="ECO:0000256" key="7">
    <source>
        <dbReference type="ARBA" id="ARBA00023284"/>
    </source>
</evidence>
<dbReference type="PROSITE" id="PS00076">
    <property type="entry name" value="PYRIDINE_REDOX_1"/>
    <property type="match status" value="1"/>
</dbReference>
<evidence type="ECO:0000256" key="8">
    <source>
        <dbReference type="PIRSR" id="PIRSR000350-2"/>
    </source>
</evidence>
<gene>
    <name evidence="14" type="ORF">SP90_11155</name>
</gene>
<dbReference type="PANTHER" id="PTHR22912:SF151">
    <property type="entry name" value="DIHYDROLIPOYL DEHYDROGENASE, MITOCHONDRIAL"/>
    <property type="match status" value="1"/>
</dbReference>
<dbReference type="Gene3D" id="3.50.50.60">
    <property type="entry name" value="FAD/NAD(P)-binding domain"/>
    <property type="match status" value="2"/>
</dbReference>
<comment type="similarity">
    <text evidence="1 11">Belongs to the class-I pyridine nucleotide-disulfide oxidoreductase family.</text>
</comment>
<feature type="binding site" evidence="9">
    <location>
        <position position="49"/>
    </location>
    <ligand>
        <name>FAD</name>
        <dbReference type="ChEBI" id="CHEBI:57692"/>
    </ligand>
</feature>
<keyword evidence="6" id="KW-1015">Disulfide bond</keyword>
<feature type="binding site" evidence="9">
    <location>
        <position position="304"/>
    </location>
    <ligand>
        <name>FAD</name>
        <dbReference type="ChEBI" id="CHEBI:57692"/>
    </ligand>
</feature>
<evidence type="ECO:0000313" key="15">
    <source>
        <dbReference type="Proteomes" id="UP000091979"/>
    </source>
</evidence>
<evidence type="ECO:0000256" key="11">
    <source>
        <dbReference type="RuleBase" id="RU003691"/>
    </source>
</evidence>
<evidence type="ECO:0000256" key="4">
    <source>
        <dbReference type="ARBA" id="ARBA00023002"/>
    </source>
</evidence>
<feature type="disulfide bond" description="Redox-active" evidence="10">
    <location>
        <begin position="40"/>
        <end position="45"/>
    </location>
</feature>
<comment type="cofactor">
    <cofactor evidence="9">
        <name>FAD</name>
        <dbReference type="ChEBI" id="CHEBI:57692"/>
    </cofactor>
    <text evidence="9">Binds 1 FAD per subunit.</text>
</comment>
<dbReference type="Proteomes" id="UP000091979">
    <property type="component" value="Unassembled WGS sequence"/>
</dbReference>
<accession>A0A1B7XBG0</accession>
<feature type="active site" description="Proton acceptor" evidence="8">
    <location>
        <position position="435"/>
    </location>
</feature>
<dbReference type="InterPro" id="IPR016156">
    <property type="entry name" value="FAD/NAD-linked_Rdtase_dimer_sf"/>
</dbReference>
<dbReference type="InterPro" id="IPR023753">
    <property type="entry name" value="FAD/NAD-binding_dom"/>
</dbReference>
<dbReference type="PIRSF" id="PIRSF000350">
    <property type="entry name" value="Mercury_reductase_MerA"/>
    <property type="match status" value="1"/>
</dbReference>
<dbReference type="InterPro" id="IPR001100">
    <property type="entry name" value="Pyr_nuc-diS_OxRdtase"/>
</dbReference>
<evidence type="ECO:0000259" key="13">
    <source>
        <dbReference type="Pfam" id="PF07992"/>
    </source>
</evidence>
<dbReference type="GO" id="GO:0004148">
    <property type="term" value="F:dihydrolipoyl dehydrogenase (NADH) activity"/>
    <property type="evidence" value="ECO:0007669"/>
    <property type="project" value="TreeGrafter"/>
</dbReference>
<evidence type="ECO:0000256" key="5">
    <source>
        <dbReference type="ARBA" id="ARBA00023027"/>
    </source>
</evidence>
<dbReference type="GO" id="GO:0050660">
    <property type="term" value="F:flavin adenine dinucleotide binding"/>
    <property type="evidence" value="ECO:0007669"/>
    <property type="project" value="TreeGrafter"/>
</dbReference>
<feature type="binding site" evidence="9">
    <location>
        <begin position="177"/>
        <end position="184"/>
    </location>
    <ligand>
        <name>NAD(+)</name>
        <dbReference type="ChEBI" id="CHEBI:57540"/>
    </ligand>
</feature>
<keyword evidence="7 11" id="KW-0676">Redox-active center</keyword>
<dbReference type="PRINTS" id="PR00411">
    <property type="entry name" value="PNDRDTASEI"/>
</dbReference>
<dbReference type="GO" id="GO:0006103">
    <property type="term" value="P:2-oxoglutarate metabolic process"/>
    <property type="evidence" value="ECO:0007669"/>
    <property type="project" value="TreeGrafter"/>
</dbReference>
<evidence type="ECO:0000313" key="14">
    <source>
        <dbReference type="EMBL" id="OBQ46676.1"/>
    </source>
</evidence>
<dbReference type="InterPro" id="IPR050151">
    <property type="entry name" value="Class-I_Pyr_Nuc-Dis_Oxidored"/>
</dbReference>
<evidence type="ECO:0000259" key="12">
    <source>
        <dbReference type="Pfam" id="PF02852"/>
    </source>
</evidence>
<comment type="caution">
    <text evidence="14">The sequence shown here is derived from an EMBL/GenBank/DDBJ whole genome shotgun (WGS) entry which is preliminary data.</text>
</comment>
<dbReference type="Pfam" id="PF02852">
    <property type="entry name" value="Pyr_redox_dim"/>
    <property type="match status" value="1"/>
</dbReference>
<dbReference type="InterPro" id="IPR036188">
    <property type="entry name" value="FAD/NAD-bd_sf"/>
</dbReference>
<evidence type="ECO:0000256" key="9">
    <source>
        <dbReference type="PIRSR" id="PIRSR000350-3"/>
    </source>
</evidence>
<dbReference type="RefSeq" id="WP_066855988.1">
    <property type="nucleotide sequence ID" value="NZ_JXMS01000019.1"/>
</dbReference>
<keyword evidence="9" id="KW-0547">Nucleotide-binding</keyword>
<evidence type="ECO:0000256" key="3">
    <source>
        <dbReference type="ARBA" id="ARBA00022827"/>
    </source>
</evidence>
<dbReference type="EMBL" id="JXMS01000019">
    <property type="protein sequence ID" value="OBQ46676.1"/>
    <property type="molecule type" value="Genomic_DNA"/>
</dbReference>
<dbReference type="InterPro" id="IPR004099">
    <property type="entry name" value="Pyr_nucl-diS_OxRdtase_dimer"/>
</dbReference>
<dbReference type="Gene3D" id="3.30.390.30">
    <property type="match status" value="1"/>
</dbReference>
<dbReference type="InterPro" id="IPR012999">
    <property type="entry name" value="Pyr_OxRdtase_I_AS"/>
</dbReference>
<keyword evidence="3 9" id="KW-0274">FAD</keyword>
<feature type="domain" description="FAD/NAD(P)-binding" evidence="13">
    <location>
        <begin position="3"/>
        <end position="319"/>
    </location>
</feature>
<evidence type="ECO:0000256" key="2">
    <source>
        <dbReference type="ARBA" id="ARBA00022630"/>
    </source>
</evidence>